<accession>A0A2G8LAJ0</accession>
<evidence type="ECO:0000313" key="2">
    <source>
        <dbReference type="EMBL" id="PIK57279.1"/>
    </source>
</evidence>
<feature type="region of interest" description="Disordered" evidence="1">
    <location>
        <begin position="1"/>
        <end position="32"/>
    </location>
</feature>
<name>A0A2G8LAJ0_STIJA</name>
<feature type="compositionally biased region" description="Polar residues" evidence="1">
    <location>
        <begin position="1"/>
        <end position="21"/>
    </location>
</feature>
<organism evidence="2 3">
    <name type="scientific">Stichopus japonicus</name>
    <name type="common">Sea cucumber</name>
    <dbReference type="NCBI Taxonomy" id="307972"/>
    <lineage>
        <taxon>Eukaryota</taxon>
        <taxon>Metazoa</taxon>
        <taxon>Echinodermata</taxon>
        <taxon>Eleutherozoa</taxon>
        <taxon>Echinozoa</taxon>
        <taxon>Holothuroidea</taxon>
        <taxon>Aspidochirotacea</taxon>
        <taxon>Aspidochirotida</taxon>
        <taxon>Stichopodidae</taxon>
        <taxon>Apostichopus</taxon>
    </lineage>
</organism>
<dbReference type="Proteomes" id="UP000230750">
    <property type="component" value="Unassembled WGS sequence"/>
</dbReference>
<reference evidence="2 3" key="1">
    <citation type="journal article" date="2017" name="PLoS Biol.">
        <title>The sea cucumber genome provides insights into morphological evolution and visceral regeneration.</title>
        <authorList>
            <person name="Zhang X."/>
            <person name="Sun L."/>
            <person name="Yuan J."/>
            <person name="Sun Y."/>
            <person name="Gao Y."/>
            <person name="Zhang L."/>
            <person name="Li S."/>
            <person name="Dai H."/>
            <person name="Hamel J.F."/>
            <person name="Liu C."/>
            <person name="Yu Y."/>
            <person name="Liu S."/>
            <person name="Lin W."/>
            <person name="Guo K."/>
            <person name="Jin S."/>
            <person name="Xu P."/>
            <person name="Storey K.B."/>
            <person name="Huan P."/>
            <person name="Zhang T."/>
            <person name="Zhou Y."/>
            <person name="Zhang J."/>
            <person name="Lin C."/>
            <person name="Li X."/>
            <person name="Xing L."/>
            <person name="Huo D."/>
            <person name="Sun M."/>
            <person name="Wang L."/>
            <person name="Mercier A."/>
            <person name="Li F."/>
            <person name="Yang H."/>
            <person name="Xiang J."/>
        </authorList>
    </citation>
    <scope>NUCLEOTIDE SEQUENCE [LARGE SCALE GENOMIC DNA]</scope>
    <source>
        <strain evidence="2">Shaxun</strain>
        <tissue evidence="2">Muscle</tissue>
    </source>
</reference>
<feature type="region of interest" description="Disordered" evidence="1">
    <location>
        <begin position="66"/>
        <end position="92"/>
    </location>
</feature>
<comment type="caution">
    <text evidence="2">The sequence shown here is derived from an EMBL/GenBank/DDBJ whole genome shotgun (WGS) entry which is preliminary data.</text>
</comment>
<evidence type="ECO:0000313" key="3">
    <source>
        <dbReference type="Proteomes" id="UP000230750"/>
    </source>
</evidence>
<protein>
    <submittedName>
        <fullName evidence="2">Uncharacterized protein</fullName>
    </submittedName>
</protein>
<feature type="compositionally biased region" description="Basic and acidic residues" evidence="1">
    <location>
        <begin position="77"/>
        <end position="92"/>
    </location>
</feature>
<evidence type="ECO:0000256" key="1">
    <source>
        <dbReference type="SAM" id="MobiDB-lite"/>
    </source>
</evidence>
<dbReference type="Pfam" id="PF03670">
    <property type="entry name" value="UPF0184"/>
    <property type="match status" value="1"/>
</dbReference>
<dbReference type="EMBL" id="MRZV01000147">
    <property type="protein sequence ID" value="PIK57279.1"/>
    <property type="molecule type" value="Genomic_DNA"/>
</dbReference>
<gene>
    <name evidence="2" type="ORF">BSL78_05787</name>
</gene>
<keyword evidence="3" id="KW-1185">Reference proteome</keyword>
<sequence length="92" mass="10017">MANGPNKPTTNETQSGASGNDMNDEDTDQLSNDGVASLCATIDQLDSCLDSLEQKNDSLQSKMKAFLNSMNEENSEEEKVTPEVDKKTTKDK</sequence>
<dbReference type="OrthoDB" id="10050612at2759"/>
<dbReference type="AlphaFoldDB" id="A0A2G8LAJ0"/>
<proteinExistence type="predicted"/>